<evidence type="ECO:0000313" key="1">
    <source>
        <dbReference type="EMBL" id="EDU58943.1"/>
    </source>
</evidence>
<sequence length="70" mass="8005">MKIEDFINKYFGGNKSEFARANNVFRQQVNKWVKTGCIIFEGIRYSPRGSVVMNKNNRANVETMTTGIKG</sequence>
<reference evidence="2" key="1">
    <citation type="submission" date="2008-04" db="EMBL/GenBank/DDBJ databases">
        <title>Draft genome sequence of Providencia stuartii (ATCC 25827).</title>
        <authorList>
            <person name="Sudarsanam P."/>
            <person name="Ley R."/>
            <person name="Guruge J."/>
            <person name="Turnbaugh P.J."/>
            <person name="Mahowald M."/>
            <person name="Liep D."/>
            <person name="Gordon J."/>
        </authorList>
    </citation>
    <scope>NUCLEOTIDE SEQUENCE [LARGE SCALE GENOMIC DNA]</scope>
    <source>
        <strain evidence="2">ATCC 25827</strain>
    </source>
</reference>
<evidence type="ECO:0000313" key="2">
    <source>
        <dbReference type="Proteomes" id="UP000004506"/>
    </source>
</evidence>
<protein>
    <submittedName>
        <fullName evidence="1">Uncharacterized protein</fullName>
    </submittedName>
</protein>
<comment type="caution">
    <text evidence="1">The sequence shown here is derived from an EMBL/GenBank/DDBJ whole genome shotgun (WGS) entry which is preliminary data.</text>
</comment>
<gene>
    <name evidence="1" type="ORF">PROSTU_02127</name>
</gene>
<organism evidence="1 2">
    <name type="scientific">Providencia stuartii ATCC 25827</name>
    <dbReference type="NCBI Taxonomy" id="471874"/>
    <lineage>
        <taxon>Bacteria</taxon>
        <taxon>Pseudomonadati</taxon>
        <taxon>Pseudomonadota</taxon>
        <taxon>Gammaproteobacteria</taxon>
        <taxon>Enterobacterales</taxon>
        <taxon>Morganellaceae</taxon>
        <taxon>Providencia</taxon>
    </lineage>
</organism>
<dbReference type="EMBL" id="ABJD02000101">
    <property type="protein sequence ID" value="EDU58943.1"/>
    <property type="molecule type" value="Genomic_DNA"/>
</dbReference>
<reference evidence="1 2" key="3">
    <citation type="submission" date="2008-05" db="EMBL/GenBank/DDBJ databases">
        <authorList>
            <person name="Fulton L."/>
            <person name="Clifton S."/>
            <person name="Fulton B."/>
            <person name="Xu J."/>
            <person name="Minx P."/>
            <person name="Pepin K.H."/>
            <person name="Johnson M."/>
            <person name="Thiruvilangam P."/>
            <person name="Bhonagiri V."/>
            <person name="Nash W.E."/>
            <person name="Mardis E.R."/>
            <person name="Wilson R.K."/>
        </authorList>
    </citation>
    <scope>NUCLEOTIDE SEQUENCE [LARGE SCALE GENOMIC DNA]</scope>
    <source>
        <strain evidence="1 2">ATCC 25827</strain>
    </source>
</reference>
<dbReference type="AlphaFoldDB" id="A0AA86YW50"/>
<dbReference type="Proteomes" id="UP000004506">
    <property type="component" value="Unassembled WGS sequence"/>
</dbReference>
<accession>A0AA86YW50</accession>
<name>A0AA86YW50_PROST</name>
<proteinExistence type="predicted"/>
<reference evidence="2" key="2">
    <citation type="submission" date="2008-04" db="EMBL/GenBank/DDBJ databases">
        <title>Draft genome sequence of Providencia stuartii(ATCC 25827).</title>
        <authorList>
            <person name="Sudarsanam P."/>
            <person name="Ley R."/>
            <person name="Guruge J."/>
            <person name="Turnbaugh P.J."/>
            <person name="Mahowald M."/>
            <person name="Liep D."/>
            <person name="Gordon J."/>
        </authorList>
    </citation>
    <scope>NUCLEOTIDE SEQUENCE [LARGE SCALE GENOMIC DNA]</scope>
    <source>
        <strain evidence="2">ATCC 25827</strain>
    </source>
</reference>